<gene>
    <name evidence="3" type="primary">ga17975</name>
    <name evidence="3" type="ORF">PR202_ga17975</name>
</gene>
<reference evidence="3" key="1">
    <citation type="journal article" date="2018" name="DNA Res.">
        <title>Multiple hybrid de novo genome assembly of finger millet, an orphan allotetraploid crop.</title>
        <authorList>
            <person name="Hatakeyama M."/>
            <person name="Aluri S."/>
            <person name="Balachadran M.T."/>
            <person name="Sivarajan S.R."/>
            <person name="Patrignani A."/>
            <person name="Gruter S."/>
            <person name="Poveda L."/>
            <person name="Shimizu-Inatsugi R."/>
            <person name="Baeten J."/>
            <person name="Francoijs K.J."/>
            <person name="Nataraja K.N."/>
            <person name="Reddy Y.A.N."/>
            <person name="Phadnis S."/>
            <person name="Ravikumar R.L."/>
            <person name="Schlapbach R."/>
            <person name="Sreeman S.M."/>
            <person name="Shimizu K.K."/>
        </authorList>
    </citation>
    <scope>NUCLEOTIDE SEQUENCE</scope>
</reference>
<dbReference type="EMBL" id="BQKI01000008">
    <property type="protein sequence ID" value="GJN00768.1"/>
    <property type="molecule type" value="Genomic_DNA"/>
</dbReference>
<comment type="caution">
    <text evidence="3">The sequence shown here is derived from an EMBL/GenBank/DDBJ whole genome shotgun (WGS) entry which is preliminary data.</text>
</comment>
<evidence type="ECO:0000313" key="3">
    <source>
        <dbReference type="EMBL" id="GJN00768.1"/>
    </source>
</evidence>
<feature type="domain" description="Reverse transcriptase zinc-binding" evidence="2">
    <location>
        <begin position="48"/>
        <end position="151"/>
    </location>
</feature>
<organism evidence="3 4">
    <name type="scientific">Eleusine coracana subsp. coracana</name>
    <dbReference type="NCBI Taxonomy" id="191504"/>
    <lineage>
        <taxon>Eukaryota</taxon>
        <taxon>Viridiplantae</taxon>
        <taxon>Streptophyta</taxon>
        <taxon>Embryophyta</taxon>
        <taxon>Tracheophyta</taxon>
        <taxon>Spermatophyta</taxon>
        <taxon>Magnoliopsida</taxon>
        <taxon>Liliopsida</taxon>
        <taxon>Poales</taxon>
        <taxon>Poaceae</taxon>
        <taxon>PACMAD clade</taxon>
        <taxon>Chloridoideae</taxon>
        <taxon>Cynodonteae</taxon>
        <taxon>Eleusininae</taxon>
        <taxon>Eleusine</taxon>
    </lineage>
</organism>
<evidence type="ECO:0000313" key="4">
    <source>
        <dbReference type="Proteomes" id="UP001054889"/>
    </source>
</evidence>
<name>A0AAV5CRG6_ELECO</name>
<protein>
    <recommendedName>
        <fullName evidence="2">Reverse transcriptase zinc-binding domain-containing protein</fullName>
    </recommendedName>
</protein>
<proteinExistence type="predicted"/>
<accession>A0AAV5CRG6</accession>
<reference evidence="3" key="2">
    <citation type="submission" date="2021-12" db="EMBL/GenBank/DDBJ databases">
        <title>Resequencing data analysis of finger millet.</title>
        <authorList>
            <person name="Hatakeyama M."/>
            <person name="Aluri S."/>
            <person name="Balachadran M.T."/>
            <person name="Sivarajan S.R."/>
            <person name="Poveda L."/>
            <person name="Shimizu-Inatsugi R."/>
            <person name="Schlapbach R."/>
            <person name="Sreeman S.M."/>
            <person name="Shimizu K.K."/>
        </authorList>
    </citation>
    <scope>NUCLEOTIDE SEQUENCE</scope>
</reference>
<dbReference type="Pfam" id="PF13966">
    <property type="entry name" value="zf-RVT"/>
    <property type="match status" value="1"/>
</dbReference>
<dbReference type="InterPro" id="IPR026960">
    <property type="entry name" value="RVT-Znf"/>
</dbReference>
<feature type="region of interest" description="Disordered" evidence="1">
    <location>
        <begin position="263"/>
        <end position="283"/>
    </location>
</feature>
<dbReference type="Proteomes" id="UP001054889">
    <property type="component" value="Unassembled WGS sequence"/>
</dbReference>
<sequence length="283" mass="33028">MDLGTLMWDELLVRDTFWSDDVEVILAILICEGVQDWPAWHFDTNDRFSVKSAYKLAMQNRDRQLGNDASSTSSCSEQTDNLSFEWHKIWQMKLPNKVKMFMWRLAHNSLVVGRNLKRRMPEKDSLCPICKRLDEDCGHLFFKCKHVHDVWRVLNLDHIRTKLNLCQSGKEVLYKIWKMEPDLQNKVTLLLWRWWTARNKVNAGERLWSTSEVCSSINYHLMECDKLKKPTKEKYDGAVMKWKPPPTKSYKLNVDASFLSSGKGGWHGRSQVQANLGSGPPLL</sequence>
<dbReference type="AlphaFoldDB" id="A0AAV5CRG6"/>
<keyword evidence="4" id="KW-1185">Reference proteome</keyword>
<evidence type="ECO:0000259" key="2">
    <source>
        <dbReference type="Pfam" id="PF13966"/>
    </source>
</evidence>
<evidence type="ECO:0000256" key="1">
    <source>
        <dbReference type="SAM" id="MobiDB-lite"/>
    </source>
</evidence>